<dbReference type="CDD" id="cd11386">
    <property type="entry name" value="MCP_signal"/>
    <property type="match status" value="1"/>
</dbReference>
<dbReference type="Pfam" id="PF00672">
    <property type="entry name" value="HAMP"/>
    <property type="match status" value="1"/>
</dbReference>
<name>A0A850RAQ9_9GAMM</name>
<dbReference type="PANTHER" id="PTHR32089">
    <property type="entry name" value="METHYL-ACCEPTING CHEMOTAXIS PROTEIN MCPB"/>
    <property type="match status" value="1"/>
</dbReference>
<dbReference type="PROSITE" id="PS50111">
    <property type="entry name" value="CHEMOTAXIS_TRANSDUC_2"/>
    <property type="match status" value="1"/>
</dbReference>
<dbReference type="InterPro" id="IPR003660">
    <property type="entry name" value="HAMP_dom"/>
</dbReference>
<keyword evidence="9" id="KW-1185">Reference proteome</keyword>
<dbReference type="CDD" id="cd06225">
    <property type="entry name" value="HAMP"/>
    <property type="match status" value="1"/>
</dbReference>
<dbReference type="SMART" id="SM00304">
    <property type="entry name" value="HAMP"/>
    <property type="match status" value="1"/>
</dbReference>
<dbReference type="SUPFAM" id="SSF58104">
    <property type="entry name" value="Methyl-accepting chemotaxis protein (MCP) signaling domain"/>
    <property type="match status" value="1"/>
</dbReference>
<dbReference type="EMBL" id="JABZEO010000002">
    <property type="protein sequence ID" value="NVZ08327.1"/>
    <property type="molecule type" value="Genomic_DNA"/>
</dbReference>
<dbReference type="Pfam" id="PF00015">
    <property type="entry name" value="MCPsignal"/>
    <property type="match status" value="1"/>
</dbReference>
<evidence type="ECO:0000256" key="2">
    <source>
        <dbReference type="ARBA" id="ARBA00023224"/>
    </source>
</evidence>
<dbReference type="GO" id="GO:0016020">
    <property type="term" value="C:membrane"/>
    <property type="evidence" value="ECO:0007669"/>
    <property type="project" value="UniProtKB-SubCell"/>
</dbReference>
<protein>
    <submittedName>
        <fullName evidence="8">Methyl-accepting chemotaxis protein</fullName>
    </submittedName>
</protein>
<dbReference type="GO" id="GO:0006935">
    <property type="term" value="P:chemotaxis"/>
    <property type="evidence" value="ECO:0007669"/>
    <property type="project" value="UniProtKB-ARBA"/>
</dbReference>
<dbReference type="Proteomes" id="UP000592294">
    <property type="component" value="Unassembled WGS sequence"/>
</dbReference>
<keyword evidence="5" id="KW-0812">Transmembrane</keyword>
<dbReference type="PANTHER" id="PTHR32089:SF120">
    <property type="entry name" value="METHYL-ACCEPTING CHEMOTAXIS PROTEIN TLPQ"/>
    <property type="match status" value="1"/>
</dbReference>
<keyword evidence="5" id="KW-0472">Membrane</keyword>
<dbReference type="Gene3D" id="1.10.287.950">
    <property type="entry name" value="Methyl-accepting chemotaxis protein"/>
    <property type="match status" value="1"/>
</dbReference>
<feature type="transmembrane region" description="Helical" evidence="5">
    <location>
        <begin position="204"/>
        <end position="226"/>
    </location>
</feature>
<organism evidence="8 9">
    <name type="scientific">Allochromatium humboldtianum</name>
    <dbReference type="NCBI Taxonomy" id="504901"/>
    <lineage>
        <taxon>Bacteria</taxon>
        <taxon>Pseudomonadati</taxon>
        <taxon>Pseudomonadota</taxon>
        <taxon>Gammaproteobacteria</taxon>
        <taxon>Chromatiales</taxon>
        <taxon>Chromatiaceae</taxon>
        <taxon>Allochromatium</taxon>
    </lineage>
</organism>
<gene>
    <name evidence="8" type="ORF">HW932_03530</name>
</gene>
<evidence type="ECO:0000313" key="9">
    <source>
        <dbReference type="Proteomes" id="UP000592294"/>
    </source>
</evidence>
<keyword evidence="2 4" id="KW-0807">Transducer</keyword>
<evidence type="ECO:0000256" key="3">
    <source>
        <dbReference type="ARBA" id="ARBA00029447"/>
    </source>
</evidence>
<dbReference type="FunFam" id="1.10.287.950:FF:000001">
    <property type="entry name" value="Methyl-accepting chemotaxis sensory transducer"/>
    <property type="match status" value="1"/>
</dbReference>
<evidence type="ECO:0000259" key="6">
    <source>
        <dbReference type="PROSITE" id="PS50111"/>
    </source>
</evidence>
<accession>A0A850RAQ9</accession>
<comment type="caution">
    <text evidence="8">The sequence shown here is derived from an EMBL/GenBank/DDBJ whole genome shotgun (WGS) entry which is preliminary data.</text>
</comment>
<feature type="domain" description="Methyl-accepting transducer" evidence="6">
    <location>
        <begin position="282"/>
        <end position="518"/>
    </location>
</feature>
<evidence type="ECO:0000259" key="7">
    <source>
        <dbReference type="PROSITE" id="PS50885"/>
    </source>
</evidence>
<dbReference type="AlphaFoldDB" id="A0A850RAQ9"/>
<keyword evidence="5" id="KW-1133">Transmembrane helix</keyword>
<reference evidence="8 9" key="1">
    <citation type="submission" date="2020-06" db="EMBL/GenBank/DDBJ databases">
        <title>Whole-genome sequence of Allochromatium humboldtianum DSM 21881, type strain.</title>
        <authorList>
            <person name="Kyndt J.A."/>
            <person name="Meyer T.E."/>
        </authorList>
    </citation>
    <scope>NUCLEOTIDE SEQUENCE [LARGE SCALE GENOMIC DNA]</scope>
    <source>
        <strain evidence="8 9">DSM 21881</strain>
    </source>
</reference>
<dbReference type="PROSITE" id="PS50885">
    <property type="entry name" value="HAMP"/>
    <property type="match status" value="1"/>
</dbReference>
<feature type="domain" description="HAMP" evidence="7">
    <location>
        <begin position="225"/>
        <end position="277"/>
    </location>
</feature>
<proteinExistence type="inferred from homology"/>
<dbReference type="SMART" id="SM00283">
    <property type="entry name" value="MA"/>
    <property type="match status" value="1"/>
</dbReference>
<evidence type="ECO:0000256" key="1">
    <source>
        <dbReference type="ARBA" id="ARBA00004370"/>
    </source>
</evidence>
<comment type="similarity">
    <text evidence="3">Belongs to the methyl-accepting chemotaxis (MCP) protein family.</text>
</comment>
<dbReference type="GO" id="GO:0007165">
    <property type="term" value="P:signal transduction"/>
    <property type="evidence" value="ECO:0007669"/>
    <property type="project" value="UniProtKB-KW"/>
</dbReference>
<evidence type="ECO:0000313" key="8">
    <source>
        <dbReference type="EMBL" id="NVZ08327.1"/>
    </source>
</evidence>
<comment type="subcellular location">
    <subcellularLocation>
        <location evidence="1">Membrane</location>
    </subcellularLocation>
</comment>
<sequence length="554" mass="59940">MKWFQNLAFRYKLILPLGVVVVLFFLFAASTLYRIDSLGEEVADLVRTDMPVINDLLQADRDLYQALVAERTLIFMDVGSENYTAMAAQHAENVQQAYERITRAAATIASSRLASLPDITEKLKAFETNYQTWESLSRQVVESRSSDTRAGRSTAIGLTLNESRAAFESMRDLLDQIETLVITSSEESVQRTETDVSSNQRDTLVLLAVCLIVMGAMVFGLPPMIVRPIRRILDRVEDIAEGEGDLRARLDEDSRDETGQLARTFNRFLNRLHQLIGQSVSSAGQLAQAGERLKTVAGESDRAIMEQLTQIQMVATAVHEMAATVNEIARNSARAADSTQAAEAGVRSGTHVVGEASVAIGHLAEVVTRASEAIVALESESKSIGAVLEVIKGVAEQTNLLALNAAIEAARAGESGRGFAVVAAEVRNLASRTQQSAGEIESMIAALQSSALNMVGIMQSGQGMVETTLQKAEQASRSLDDITRAVTAVNDMITQIASAAEEQSVVTEEINKNTLKIQQLAEHAASTSDQTATAREDLIVLTQDLHASLACFKV</sequence>
<dbReference type="RefSeq" id="WP_176975111.1">
    <property type="nucleotide sequence ID" value="NZ_JABZEO010000002.1"/>
</dbReference>
<evidence type="ECO:0000256" key="5">
    <source>
        <dbReference type="SAM" id="Phobius"/>
    </source>
</evidence>
<dbReference type="InterPro" id="IPR004089">
    <property type="entry name" value="MCPsignal_dom"/>
</dbReference>
<evidence type="ECO:0000256" key="4">
    <source>
        <dbReference type="PROSITE-ProRule" id="PRU00284"/>
    </source>
</evidence>